<comment type="similarity">
    <text evidence="1">Belongs to the AB hydrolase superfamily. AB hydrolase 4 family.</text>
</comment>
<dbReference type="GeneID" id="54487308"/>
<dbReference type="AlphaFoldDB" id="A0A6A6WK76"/>
<dbReference type="PANTHER" id="PTHR10794:SF63">
    <property type="entry name" value="ALPHA_BETA HYDROLASE 1, ISOFORM A"/>
    <property type="match status" value="1"/>
</dbReference>
<dbReference type="InterPro" id="IPR029058">
    <property type="entry name" value="AB_hydrolase_fold"/>
</dbReference>
<organism evidence="4 5">
    <name type="scientific">Pseudovirgaria hyperparasitica</name>
    <dbReference type="NCBI Taxonomy" id="470096"/>
    <lineage>
        <taxon>Eukaryota</taxon>
        <taxon>Fungi</taxon>
        <taxon>Dikarya</taxon>
        <taxon>Ascomycota</taxon>
        <taxon>Pezizomycotina</taxon>
        <taxon>Dothideomycetes</taxon>
        <taxon>Dothideomycetes incertae sedis</taxon>
        <taxon>Acrospermales</taxon>
        <taxon>Acrospermaceae</taxon>
        <taxon>Pseudovirgaria</taxon>
    </lineage>
</organism>
<name>A0A6A6WK76_9PEZI</name>
<sequence length="398" mass="44948">MNFLNIAQPKMNFYHSLTQQPIPLKNQSAQTLSDLCKSTIPQPFLNPLLPSPHLQTAWNVATPYDTPVTYKRHVFTATHDTYPGTFTVDFVVHTPSVPDPRLPHRTSYYTTTEFEAFTSQDTKPMLITLHGLSGGSDENYVKECLRLLTEDKTWEACVINSRGCAKSELSSPILYHSSATWDLHQVATFLTQRFPNRKLYGLGFSLGANVLTTYAGQQGNNCVLKGAVVCSNPWNFDICSIHLQRTWIGNMYSKAMLHKAEISMNQNIDFEKLEQAGDFNEFNRFIQCPTWDYPTEGAYYRDTASVNWLLKVQIPLLAIHAEDDPLACKEAIPYQEFESNSNTVLCTTKSGGHLGWYEITGSRWHARAAAAFLNKLALETTTERKEPRSLGSDLTDRD</sequence>
<accession>A0A6A6WK76</accession>
<protein>
    <submittedName>
        <fullName evidence="4">Hydrolase, alpha/beta fold family</fullName>
    </submittedName>
</protein>
<keyword evidence="4" id="KW-0378">Hydrolase</keyword>
<feature type="domain" description="AB hydrolase-1" evidence="3">
    <location>
        <begin position="124"/>
        <end position="234"/>
    </location>
</feature>
<dbReference type="GO" id="GO:0051792">
    <property type="term" value="P:medium-chain fatty acid biosynthetic process"/>
    <property type="evidence" value="ECO:0007669"/>
    <property type="project" value="TreeGrafter"/>
</dbReference>
<dbReference type="InterPro" id="IPR050960">
    <property type="entry name" value="AB_hydrolase_4_sf"/>
</dbReference>
<evidence type="ECO:0000256" key="2">
    <source>
        <dbReference type="PIRSR" id="PIRSR005211-1"/>
    </source>
</evidence>
<gene>
    <name evidence="4" type="ORF">EJ05DRAFT_495442</name>
</gene>
<dbReference type="GO" id="GO:0047372">
    <property type="term" value="F:monoacylglycerol lipase activity"/>
    <property type="evidence" value="ECO:0007669"/>
    <property type="project" value="TreeGrafter"/>
</dbReference>
<dbReference type="OrthoDB" id="5954035at2759"/>
<dbReference type="InterPro" id="IPR012020">
    <property type="entry name" value="ABHD4"/>
</dbReference>
<dbReference type="GO" id="GO:0008126">
    <property type="term" value="F:acetylesterase activity"/>
    <property type="evidence" value="ECO:0007669"/>
    <property type="project" value="TreeGrafter"/>
</dbReference>
<dbReference type="GO" id="GO:0051793">
    <property type="term" value="P:medium-chain fatty acid catabolic process"/>
    <property type="evidence" value="ECO:0007669"/>
    <property type="project" value="TreeGrafter"/>
</dbReference>
<reference evidence="4" key="1">
    <citation type="journal article" date="2020" name="Stud. Mycol.">
        <title>101 Dothideomycetes genomes: a test case for predicting lifestyles and emergence of pathogens.</title>
        <authorList>
            <person name="Haridas S."/>
            <person name="Albert R."/>
            <person name="Binder M."/>
            <person name="Bloem J."/>
            <person name="Labutti K."/>
            <person name="Salamov A."/>
            <person name="Andreopoulos B."/>
            <person name="Baker S."/>
            <person name="Barry K."/>
            <person name="Bills G."/>
            <person name="Bluhm B."/>
            <person name="Cannon C."/>
            <person name="Castanera R."/>
            <person name="Culley D."/>
            <person name="Daum C."/>
            <person name="Ezra D."/>
            <person name="Gonzalez J."/>
            <person name="Henrissat B."/>
            <person name="Kuo A."/>
            <person name="Liang C."/>
            <person name="Lipzen A."/>
            <person name="Lutzoni F."/>
            <person name="Magnuson J."/>
            <person name="Mondo S."/>
            <person name="Nolan M."/>
            <person name="Ohm R."/>
            <person name="Pangilinan J."/>
            <person name="Park H.-J."/>
            <person name="Ramirez L."/>
            <person name="Alfaro M."/>
            <person name="Sun H."/>
            <person name="Tritt A."/>
            <person name="Yoshinaga Y."/>
            <person name="Zwiers L.-H."/>
            <person name="Turgeon B."/>
            <person name="Goodwin S."/>
            <person name="Spatafora J."/>
            <person name="Crous P."/>
            <person name="Grigoriev I."/>
        </authorList>
    </citation>
    <scope>NUCLEOTIDE SEQUENCE</scope>
    <source>
        <strain evidence="4">CBS 121739</strain>
    </source>
</reference>
<feature type="active site" description="Charge relay system" evidence="2">
    <location>
        <position position="324"/>
    </location>
</feature>
<dbReference type="Pfam" id="PF00561">
    <property type="entry name" value="Abhydrolase_1"/>
    <property type="match status" value="1"/>
</dbReference>
<dbReference type="Gene3D" id="3.40.50.1820">
    <property type="entry name" value="alpha/beta hydrolase"/>
    <property type="match status" value="1"/>
</dbReference>
<evidence type="ECO:0000256" key="1">
    <source>
        <dbReference type="ARBA" id="ARBA00010884"/>
    </source>
</evidence>
<dbReference type="PANTHER" id="PTHR10794">
    <property type="entry name" value="ABHYDROLASE DOMAIN-CONTAINING PROTEIN"/>
    <property type="match status" value="1"/>
</dbReference>
<evidence type="ECO:0000259" key="3">
    <source>
        <dbReference type="Pfam" id="PF00561"/>
    </source>
</evidence>
<feature type="active site" description="Charge relay system" evidence="2">
    <location>
        <position position="353"/>
    </location>
</feature>
<proteinExistence type="inferred from homology"/>
<dbReference type="SUPFAM" id="SSF53474">
    <property type="entry name" value="alpha/beta-Hydrolases"/>
    <property type="match status" value="1"/>
</dbReference>
<feature type="active site" description="Charge relay system" evidence="2">
    <location>
        <position position="205"/>
    </location>
</feature>
<dbReference type="InterPro" id="IPR000073">
    <property type="entry name" value="AB_hydrolase_1"/>
</dbReference>
<dbReference type="RefSeq" id="XP_033605014.1">
    <property type="nucleotide sequence ID" value="XM_033746254.1"/>
</dbReference>
<dbReference type="PIRSF" id="PIRSF005211">
    <property type="entry name" value="Ab_hydro_YheT"/>
    <property type="match status" value="1"/>
</dbReference>
<keyword evidence="5" id="KW-1185">Reference proteome</keyword>
<evidence type="ECO:0000313" key="5">
    <source>
        <dbReference type="Proteomes" id="UP000799437"/>
    </source>
</evidence>
<evidence type="ECO:0000313" key="4">
    <source>
        <dbReference type="EMBL" id="KAF2762563.1"/>
    </source>
</evidence>
<dbReference type="Proteomes" id="UP000799437">
    <property type="component" value="Unassembled WGS sequence"/>
</dbReference>
<dbReference type="EMBL" id="ML996565">
    <property type="protein sequence ID" value="KAF2762563.1"/>
    <property type="molecule type" value="Genomic_DNA"/>
</dbReference>